<keyword evidence="3" id="KW-1185">Reference proteome</keyword>
<evidence type="ECO:0000313" key="2">
    <source>
        <dbReference type="EMBL" id="KAL1843616.1"/>
    </source>
</evidence>
<sequence length="154" mass="16292">MLVHQTPIMNPLGSLTTSSSPLEPTPPELSSGASFLLPAAPPSTAPHSVPPHAALENTHRLPDLPRGRLQVHRGEARLLPLRAPPQGLQGLRPGAEMAGFQHARLAPVEPPPQEAERNAGLGLPKLDGRRRRSVLATPCAILIGPGGSQQEEEE</sequence>
<accession>A0ABR3VRE1</accession>
<reference evidence="2 3" key="1">
    <citation type="journal article" date="2024" name="Commun. Biol.">
        <title>Comparative genomic analysis of thermophilic fungi reveals convergent evolutionary adaptations and gene losses.</title>
        <authorList>
            <person name="Steindorff A.S."/>
            <person name="Aguilar-Pontes M.V."/>
            <person name="Robinson A.J."/>
            <person name="Andreopoulos B."/>
            <person name="LaButti K."/>
            <person name="Kuo A."/>
            <person name="Mondo S."/>
            <person name="Riley R."/>
            <person name="Otillar R."/>
            <person name="Haridas S."/>
            <person name="Lipzen A."/>
            <person name="Grimwood J."/>
            <person name="Schmutz J."/>
            <person name="Clum A."/>
            <person name="Reid I.D."/>
            <person name="Moisan M.C."/>
            <person name="Butler G."/>
            <person name="Nguyen T.T.M."/>
            <person name="Dewar K."/>
            <person name="Conant G."/>
            <person name="Drula E."/>
            <person name="Henrissat B."/>
            <person name="Hansel C."/>
            <person name="Singer S."/>
            <person name="Hutchinson M.I."/>
            <person name="de Vries R.P."/>
            <person name="Natvig D.O."/>
            <person name="Powell A.J."/>
            <person name="Tsang A."/>
            <person name="Grigoriev I.V."/>
        </authorList>
    </citation>
    <scope>NUCLEOTIDE SEQUENCE [LARGE SCALE GENOMIC DNA]</scope>
    <source>
        <strain evidence="2 3">ATCC 24622</strain>
    </source>
</reference>
<evidence type="ECO:0000256" key="1">
    <source>
        <dbReference type="SAM" id="MobiDB-lite"/>
    </source>
</evidence>
<organism evidence="2 3">
    <name type="scientific">Phialemonium thermophilum</name>
    <dbReference type="NCBI Taxonomy" id="223376"/>
    <lineage>
        <taxon>Eukaryota</taxon>
        <taxon>Fungi</taxon>
        <taxon>Dikarya</taxon>
        <taxon>Ascomycota</taxon>
        <taxon>Pezizomycotina</taxon>
        <taxon>Sordariomycetes</taxon>
        <taxon>Sordariomycetidae</taxon>
        <taxon>Cephalothecales</taxon>
        <taxon>Cephalothecaceae</taxon>
        <taxon>Phialemonium</taxon>
    </lineage>
</organism>
<comment type="caution">
    <text evidence="2">The sequence shown here is derived from an EMBL/GenBank/DDBJ whole genome shotgun (WGS) entry which is preliminary data.</text>
</comment>
<dbReference type="Proteomes" id="UP001586593">
    <property type="component" value="Unassembled WGS sequence"/>
</dbReference>
<protein>
    <submittedName>
        <fullName evidence="2">Uncharacterized protein</fullName>
    </submittedName>
</protein>
<proteinExistence type="predicted"/>
<evidence type="ECO:0000313" key="3">
    <source>
        <dbReference type="Proteomes" id="UP001586593"/>
    </source>
</evidence>
<dbReference type="EMBL" id="JAZHXJ010001808">
    <property type="protein sequence ID" value="KAL1843616.1"/>
    <property type="molecule type" value="Genomic_DNA"/>
</dbReference>
<gene>
    <name evidence="2" type="ORF">VTK73DRAFT_2795</name>
</gene>
<feature type="compositionally biased region" description="Low complexity" evidence="1">
    <location>
        <begin position="11"/>
        <end position="32"/>
    </location>
</feature>
<feature type="region of interest" description="Disordered" evidence="1">
    <location>
        <begin position="1"/>
        <end position="65"/>
    </location>
</feature>
<name>A0ABR3VRE1_9PEZI</name>